<accession>A0A0H2X5D1</accession>
<feature type="domain" description="Knr4/Smi1-like" evidence="1">
    <location>
        <begin position="29"/>
        <end position="173"/>
    </location>
</feature>
<evidence type="ECO:0000313" key="3">
    <source>
        <dbReference type="Proteomes" id="UP000000420"/>
    </source>
</evidence>
<dbReference type="Gene3D" id="3.40.1580.10">
    <property type="entry name" value="SMI1/KNR4-like"/>
    <property type="match status" value="2"/>
</dbReference>
<dbReference type="EMBL" id="CP000050">
    <property type="protein sequence ID" value="AAY48205.1"/>
    <property type="molecule type" value="Genomic_DNA"/>
</dbReference>
<dbReference type="RefSeq" id="WP_011269564.1">
    <property type="nucleotide sequence ID" value="NC_007086.1"/>
</dbReference>
<dbReference type="Pfam" id="PF09346">
    <property type="entry name" value="SMI1_KNR4"/>
    <property type="match status" value="2"/>
</dbReference>
<dbReference type="InterPro" id="IPR018958">
    <property type="entry name" value="Knr4/Smi1-like_dom"/>
</dbReference>
<organism evidence="2 3">
    <name type="scientific">Xanthomonas campestris pv. campestris (strain 8004)</name>
    <dbReference type="NCBI Taxonomy" id="314565"/>
    <lineage>
        <taxon>Bacteria</taxon>
        <taxon>Pseudomonadati</taxon>
        <taxon>Pseudomonadota</taxon>
        <taxon>Gammaproteobacteria</taxon>
        <taxon>Lysobacterales</taxon>
        <taxon>Lysobacteraceae</taxon>
        <taxon>Xanthomonas</taxon>
    </lineage>
</organism>
<evidence type="ECO:0000313" key="2">
    <source>
        <dbReference type="EMBL" id="AAY48205.1"/>
    </source>
</evidence>
<dbReference type="SMART" id="SM00860">
    <property type="entry name" value="SMI1_KNR4"/>
    <property type="match status" value="2"/>
</dbReference>
<sequence>MAGLEWKVYGRAPTLDTFWDEALNLGRSPATDASIAAAQARLGVRLPDWLRHLYARYDGGAVQMARGQSLQQPDNWLAAEWLIPRARLLGAEALFSFAQVRAREDYRDDAYAGLAASGDDRWLIAIAADARAPSRALCLDYAAPDTEPTLVYVDAGSGQRLIVFDGVEHLLAQLVDVVCWSPALQAKYDDNERVHWQPQPPALETFWSGPGHWSDAPTVADTEALAAAEARLGVRLPALFKRLYGVQDGGDTGWCWAPRTRFPSDRYVDWECVLVDRYLSPLAQIGSVLDFAAAFEDPQDFSSAAYLHAGLDQVLVLSSHNVDCLLCLDYRGRGPHYAPEVVYFERWEGLHPTWRAPSFEAFFSTLRQADLDF</sequence>
<gene>
    <name evidence="2" type="ordered locus">XC_1135</name>
</gene>
<dbReference type="Proteomes" id="UP000000420">
    <property type="component" value="Chromosome"/>
</dbReference>
<dbReference type="AlphaFoldDB" id="A0A0H2X5D1"/>
<proteinExistence type="predicted"/>
<dbReference type="InterPro" id="IPR037883">
    <property type="entry name" value="Knr4/Smi1-like_sf"/>
</dbReference>
<evidence type="ECO:0000259" key="1">
    <source>
        <dbReference type="SMART" id="SM00860"/>
    </source>
</evidence>
<protein>
    <recommendedName>
        <fullName evidence="1">Knr4/Smi1-like domain-containing protein</fullName>
    </recommendedName>
</protein>
<feature type="domain" description="Knr4/Smi1-like" evidence="1">
    <location>
        <begin position="219"/>
        <end position="365"/>
    </location>
</feature>
<dbReference type="HOGENOM" id="CLU_741767_0_0_6"/>
<dbReference type="SUPFAM" id="SSF160631">
    <property type="entry name" value="SMI1/KNR4-like"/>
    <property type="match status" value="2"/>
</dbReference>
<name>A0A0H2X5D1_XANC8</name>
<dbReference type="KEGG" id="xcb:XC_1135"/>
<reference evidence="2 3" key="1">
    <citation type="journal article" date="2005" name="Genome Res.">
        <title>Comparative and functional genomic analyses of the pathogenicity of phytopathogen Xanthomonas campestris pv. campestris.</title>
        <authorList>
            <person name="Qian W."/>
            <person name="Jia Y."/>
            <person name="Ren S.X."/>
            <person name="He Y.Q."/>
            <person name="Feng J.X."/>
            <person name="Lu L.F."/>
            <person name="Sun Q."/>
            <person name="Ying G."/>
            <person name="Tang D.J."/>
            <person name="Tang H."/>
            <person name="Wu W."/>
            <person name="Hao P."/>
            <person name="Wang L."/>
            <person name="Jiang B.L."/>
            <person name="Zeng S."/>
            <person name="Gu W.Y."/>
            <person name="Lu G."/>
            <person name="Rong L."/>
            <person name="Tian Y."/>
            <person name="Yao Z."/>
            <person name="Fu G."/>
            <person name="Chen B."/>
            <person name="Fang R."/>
            <person name="Qiang B."/>
            <person name="Chen Z."/>
            <person name="Zhao G.P."/>
            <person name="Tang J.L."/>
            <person name="He C."/>
        </authorList>
    </citation>
    <scope>NUCLEOTIDE SEQUENCE [LARGE SCALE GENOMIC DNA]</scope>
    <source>
        <strain evidence="2 3">8004</strain>
    </source>
</reference>